<accession>A0A498NFA3</accession>
<dbReference type="PANTHER" id="PTHR24100">
    <property type="entry name" value="BUTYROPHILIN"/>
    <property type="match status" value="1"/>
</dbReference>
<dbReference type="GO" id="GO:0009897">
    <property type="term" value="C:external side of plasma membrane"/>
    <property type="evidence" value="ECO:0007669"/>
    <property type="project" value="TreeGrafter"/>
</dbReference>
<evidence type="ECO:0000256" key="1">
    <source>
        <dbReference type="ARBA" id="ARBA00004370"/>
    </source>
</evidence>
<dbReference type="STRING" id="84645.A0A498NFA3"/>
<dbReference type="InterPro" id="IPR013783">
    <property type="entry name" value="Ig-like_fold"/>
</dbReference>
<evidence type="ECO:0000313" key="5">
    <source>
        <dbReference type="EMBL" id="RXN29995.1"/>
    </source>
</evidence>
<comment type="subcellular location">
    <subcellularLocation>
        <location evidence="1">Membrane</location>
    </subcellularLocation>
</comment>
<dbReference type="AlphaFoldDB" id="A0A498NFA3"/>
<dbReference type="GO" id="GO:0001817">
    <property type="term" value="P:regulation of cytokine production"/>
    <property type="evidence" value="ECO:0007669"/>
    <property type="project" value="TreeGrafter"/>
</dbReference>
<dbReference type="InterPro" id="IPR050504">
    <property type="entry name" value="IgSF_BTN/MOG"/>
</dbReference>
<keyword evidence="4" id="KW-0812">Transmembrane</keyword>
<organism evidence="5 6">
    <name type="scientific">Labeo rohita</name>
    <name type="common">Indian major carp</name>
    <name type="synonym">Cyprinus rohita</name>
    <dbReference type="NCBI Taxonomy" id="84645"/>
    <lineage>
        <taxon>Eukaryota</taxon>
        <taxon>Metazoa</taxon>
        <taxon>Chordata</taxon>
        <taxon>Craniata</taxon>
        <taxon>Vertebrata</taxon>
        <taxon>Euteleostomi</taxon>
        <taxon>Actinopterygii</taxon>
        <taxon>Neopterygii</taxon>
        <taxon>Teleostei</taxon>
        <taxon>Ostariophysi</taxon>
        <taxon>Cypriniformes</taxon>
        <taxon>Cyprinidae</taxon>
        <taxon>Labeoninae</taxon>
        <taxon>Labeonini</taxon>
        <taxon>Labeo</taxon>
    </lineage>
</organism>
<evidence type="ECO:0000256" key="2">
    <source>
        <dbReference type="ARBA" id="ARBA00023136"/>
    </source>
</evidence>
<name>A0A498NFA3_LABRO</name>
<reference evidence="5 6" key="1">
    <citation type="submission" date="2018-03" db="EMBL/GenBank/DDBJ databases">
        <title>Draft genome sequence of Rohu Carp (Labeo rohita).</title>
        <authorList>
            <person name="Das P."/>
            <person name="Kushwaha B."/>
            <person name="Joshi C.G."/>
            <person name="Kumar D."/>
            <person name="Nagpure N.S."/>
            <person name="Sahoo L."/>
            <person name="Das S.P."/>
            <person name="Bit A."/>
            <person name="Patnaik S."/>
            <person name="Meher P.K."/>
            <person name="Jayasankar P."/>
            <person name="Koringa P.G."/>
            <person name="Patel N.V."/>
            <person name="Hinsu A.T."/>
            <person name="Kumar R."/>
            <person name="Pandey M."/>
            <person name="Agarwal S."/>
            <person name="Srivastava S."/>
            <person name="Singh M."/>
            <person name="Iquebal M.A."/>
            <person name="Jaiswal S."/>
            <person name="Angadi U.B."/>
            <person name="Kumar N."/>
            <person name="Raza M."/>
            <person name="Shah T.M."/>
            <person name="Rai A."/>
            <person name="Jena J.K."/>
        </authorList>
    </citation>
    <scope>NUCLEOTIDE SEQUENCE [LARGE SCALE GENOMIC DNA]</scope>
    <source>
        <strain evidence="5">DASCIFA01</strain>
        <tissue evidence="5">Testis</tissue>
    </source>
</reference>
<dbReference type="EMBL" id="QBIY01011660">
    <property type="protein sequence ID" value="RXN29995.1"/>
    <property type="molecule type" value="Genomic_DNA"/>
</dbReference>
<comment type="caution">
    <text evidence="5">The sequence shown here is derived from an EMBL/GenBank/DDBJ whole genome shotgun (WGS) entry which is preliminary data.</text>
</comment>
<keyword evidence="2 4" id="KW-0472">Membrane</keyword>
<keyword evidence="3" id="KW-0393">Immunoglobulin domain</keyword>
<dbReference type="Gene3D" id="2.60.40.10">
    <property type="entry name" value="Immunoglobulins"/>
    <property type="match status" value="1"/>
</dbReference>
<evidence type="ECO:0000256" key="3">
    <source>
        <dbReference type="ARBA" id="ARBA00023319"/>
    </source>
</evidence>
<sequence length="119" mass="13822">MVQASKNDFQLALQKADKTEVQWGSDITVPCHLSPEISAVNMEIRWFKETDCVCLYKNRQMFEGRGYKGRIHKTWSKEERKKMKESSLLAGTTATVLQIFFAMFTDNAILYQNLAYKNM</sequence>
<dbReference type="Proteomes" id="UP000290572">
    <property type="component" value="Unassembled WGS sequence"/>
</dbReference>
<evidence type="ECO:0000256" key="4">
    <source>
        <dbReference type="SAM" id="Phobius"/>
    </source>
</evidence>
<evidence type="ECO:0000313" key="6">
    <source>
        <dbReference type="Proteomes" id="UP000290572"/>
    </source>
</evidence>
<dbReference type="PANTHER" id="PTHR24100:SF130">
    <property type="entry name" value="BUTYROPHILIN-LIKE PROTEIN 9"/>
    <property type="match status" value="1"/>
</dbReference>
<proteinExistence type="predicted"/>
<feature type="transmembrane region" description="Helical" evidence="4">
    <location>
        <begin position="88"/>
        <end position="111"/>
    </location>
</feature>
<protein>
    <submittedName>
        <fullName evidence="5">Butyrophilin 1</fullName>
    </submittedName>
</protein>
<keyword evidence="4" id="KW-1133">Transmembrane helix</keyword>
<gene>
    <name evidence="5" type="ORF">ROHU_018049</name>
</gene>
<keyword evidence="6" id="KW-1185">Reference proteome</keyword>
<dbReference type="GO" id="GO:0050852">
    <property type="term" value="P:T cell receptor signaling pathway"/>
    <property type="evidence" value="ECO:0007669"/>
    <property type="project" value="TreeGrafter"/>
</dbReference>
<dbReference type="GO" id="GO:0005102">
    <property type="term" value="F:signaling receptor binding"/>
    <property type="evidence" value="ECO:0007669"/>
    <property type="project" value="TreeGrafter"/>
</dbReference>